<dbReference type="AlphaFoldDB" id="A0A316WRV4"/>
<dbReference type="EMBL" id="PPEG02000002">
    <property type="protein sequence ID" value="PWN64182.1"/>
    <property type="molecule type" value="Genomic_DNA"/>
</dbReference>
<accession>A0A316WRV4</accession>
<gene>
    <name evidence="1" type="ORF">C1634_006195</name>
</gene>
<protein>
    <submittedName>
        <fullName evidence="1">Uncharacterized protein</fullName>
    </submittedName>
</protein>
<organism evidence="1 2">
    <name type="scientific">Chryseobacterium viscerum</name>
    <dbReference type="NCBI Taxonomy" id="1037377"/>
    <lineage>
        <taxon>Bacteria</taxon>
        <taxon>Pseudomonadati</taxon>
        <taxon>Bacteroidota</taxon>
        <taxon>Flavobacteriia</taxon>
        <taxon>Flavobacteriales</taxon>
        <taxon>Weeksellaceae</taxon>
        <taxon>Chryseobacterium group</taxon>
        <taxon>Chryseobacterium</taxon>
    </lineage>
</organism>
<comment type="caution">
    <text evidence="1">The sequence shown here is derived from an EMBL/GenBank/DDBJ whole genome shotgun (WGS) entry which is preliminary data.</text>
</comment>
<evidence type="ECO:0000313" key="1">
    <source>
        <dbReference type="EMBL" id="PWN64182.1"/>
    </source>
</evidence>
<sequence length="101" mass="11923">MIKGTHIPESHQLLLKLCYDKDSTENIYSQLCLFAGVLFFCQPYNPVNTKEIEDEIKNTQDQNFCGKPCFYIVLIDQITHDRAQQQNKQGLIEWIFLRIHF</sequence>
<dbReference type="Proteomes" id="UP000236413">
    <property type="component" value="Unassembled WGS sequence"/>
</dbReference>
<proteinExistence type="predicted"/>
<name>A0A316WRV4_9FLAO</name>
<reference evidence="1 2" key="1">
    <citation type="submission" date="2018-04" db="EMBL/GenBank/DDBJ databases">
        <title>Chryseobacterium oncorhynchi 701B-08T from rainbow trout, and Chryseobacterium viscerum 687B-08T from diseased fish.</title>
        <authorList>
            <person name="Jeong J.-J."/>
            <person name="Lee Y.J."/>
            <person name="Pathiraja D."/>
            <person name="Park B."/>
            <person name="Choi I.-G."/>
            <person name="Kim K.D."/>
        </authorList>
    </citation>
    <scope>NUCLEOTIDE SEQUENCE [LARGE SCALE GENOMIC DNA]</scope>
    <source>
        <strain evidence="1 2">687B-08</strain>
    </source>
</reference>
<evidence type="ECO:0000313" key="2">
    <source>
        <dbReference type="Proteomes" id="UP000236413"/>
    </source>
</evidence>